<dbReference type="EMBL" id="BAABRO010000010">
    <property type="protein sequence ID" value="GAA5508704.1"/>
    <property type="molecule type" value="Genomic_DNA"/>
</dbReference>
<sequence length="85" mass="9787">MFISKIAPLMPNLPPWLRWARIRVLFVGNYLKIASPLTANEKHCGKNLDDVFTAGLVWSKDCMQTECERSPRSAKHSFDFWNAGY</sequence>
<protein>
    <submittedName>
        <fullName evidence="1">Uncharacterized protein</fullName>
    </submittedName>
</protein>
<evidence type="ECO:0000313" key="1">
    <source>
        <dbReference type="EMBL" id="GAA5508704.1"/>
    </source>
</evidence>
<reference evidence="1 2" key="1">
    <citation type="submission" date="2024-02" db="EMBL/GenBank/DDBJ databases">
        <title>Rhodopirellula caenicola NBRC 110016.</title>
        <authorList>
            <person name="Ichikawa N."/>
            <person name="Katano-Makiyama Y."/>
            <person name="Hidaka K."/>
        </authorList>
    </citation>
    <scope>NUCLEOTIDE SEQUENCE [LARGE SCALE GENOMIC DNA]</scope>
    <source>
        <strain evidence="1 2">NBRC 110016</strain>
    </source>
</reference>
<accession>A0ABP9VU96</accession>
<comment type="caution">
    <text evidence="1">The sequence shown here is derived from an EMBL/GenBank/DDBJ whole genome shotgun (WGS) entry which is preliminary data.</text>
</comment>
<evidence type="ECO:0000313" key="2">
    <source>
        <dbReference type="Proteomes" id="UP001416858"/>
    </source>
</evidence>
<keyword evidence="2" id="KW-1185">Reference proteome</keyword>
<gene>
    <name evidence="1" type="ORF">Rcae01_04171</name>
</gene>
<name>A0ABP9VU96_9BACT</name>
<organism evidence="1 2">
    <name type="scientific">Novipirellula caenicola</name>
    <dbReference type="NCBI Taxonomy" id="1536901"/>
    <lineage>
        <taxon>Bacteria</taxon>
        <taxon>Pseudomonadati</taxon>
        <taxon>Planctomycetota</taxon>
        <taxon>Planctomycetia</taxon>
        <taxon>Pirellulales</taxon>
        <taxon>Pirellulaceae</taxon>
        <taxon>Novipirellula</taxon>
    </lineage>
</organism>
<dbReference type="Proteomes" id="UP001416858">
    <property type="component" value="Unassembled WGS sequence"/>
</dbReference>
<proteinExistence type="predicted"/>